<reference evidence="1" key="2">
    <citation type="submission" date="2021-08" db="EMBL/GenBank/DDBJ databases">
        <authorList>
            <person name="Tani A."/>
            <person name="Ola A."/>
            <person name="Ogura Y."/>
            <person name="Katsura K."/>
            <person name="Hayashi T."/>
        </authorList>
    </citation>
    <scope>NUCLEOTIDE SEQUENCE</scope>
    <source>
        <strain evidence="1">DSM 16372</strain>
    </source>
</reference>
<sequence length="193" mass="20958">MDADSPGTGRYEAVACTSLAEIVLWVHGGTRTMLGFARTGVEEGHGAVQAMHRADARVLAAAEVADREKTTFGFYANEVLRANLWPTHCNDGDEAAEQIERVREGLAIALRNEDPFRAAVEFEQRIGTTCDVRLVRLFEDTLPWVAEAAATPSTLNLAAAQRERLFLAKSPMAAALKRTISTPPAEEPTGPRP</sequence>
<name>A0AAV4ZS99_9HYPH</name>
<dbReference type="RefSeq" id="WP_238231136.1">
    <property type="nucleotide sequence ID" value="NZ_BPQO01000022.1"/>
</dbReference>
<keyword evidence="2" id="KW-1185">Reference proteome</keyword>
<dbReference type="Proteomes" id="UP001055247">
    <property type="component" value="Unassembled WGS sequence"/>
</dbReference>
<evidence type="ECO:0000313" key="1">
    <source>
        <dbReference type="EMBL" id="GJD90946.1"/>
    </source>
</evidence>
<proteinExistence type="predicted"/>
<protein>
    <submittedName>
        <fullName evidence="1">Uncharacterized protein</fullName>
    </submittedName>
</protein>
<accession>A0AAV4ZS99</accession>
<gene>
    <name evidence="1" type="ORF">BHAOGJBA_4490</name>
</gene>
<evidence type="ECO:0000313" key="2">
    <source>
        <dbReference type="Proteomes" id="UP001055247"/>
    </source>
</evidence>
<reference evidence="1" key="1">
    <citation type="journal article" date="2016" name="Front. Microbiol.">
        <title>Genome Sequence of the Piezophilic, Mesophilic Sulfate-Reducing Bacterium Desulfovibrio indicus J2T.</title>
        <authorList>
            <person name="Cao J."/>
            <person name="Maignien L."/>
            <person name="Shao Z."/>
            <person name="Alain K."/>
            <person name="Jebbar M."/>
        </authorList>
    </citation>
    <scope>NUCLEOTIDE SEQUENCE</scope>
    <source>
        <strain evidence="1">DSM 16372</strain>
    </source>
</reference>
<organism evidence="1 2">
    <name type="scientific">Methylobacterium hispanicum</name>
    <dbReference type="NCBI Taxonomy" id="270350"/>
    <lineage>
        <taxon>Bacteria</taxon>
        <taxon>Pseudomonadati</taxon>
        <taxon>Pseudomonadota</taxon>
        <taxon>Alphaproteobacteria</taxon>
        <taxon>Hyphomicrobiales</taxon>
        <taxon>Methylobacteriaceae</taxon>
        <taxon>Methylobacterium</taxon>
    </lineage>
</organism>
<dbReference type="EMBL" id="BPQO01000022">
    <property type="protein sequence ID" value="GJD90946.1"/>
    <property type="molecule type" value="Genomic_DNA"/>
</dbReference>
<dbReference type="AlphaFoldDB" id="A0AAV4ZS99"/>
<comment type="caution">
    <text evidence="1">The sequence shown here is derived from an EMBL/GenBank/DDBJ whole genome shotgun (WGS) entry which is preliminary data.</text>
</comment>